<gene>
    <name evidence="1" type="ORF">DEO72_LG6g2179</name>
</gene>
<sequence>MMVALREFSGGVKLRRFMARADAGVGAVEMAMVVARGAVGRENGEDGGVLAVARGGCGNGARDLWLQVRASAAVAFCSGEVKEDGGAVTVQIPARRRRLPWRVEGEEKIRVRVLGDEDDDVAKYEWSIG</sequence>
<accession>A0A4D6M7V1</accession>
<proteinExistence type="predicted"/>
<reference evidence="1 2" key="1">
    <citation type="submission" date="2019-04" db="EMBL/GenBank/DDBJ databases">
        <title>An improved genome assembly and genetic linkage map for asparagus bean, Vigna unguiculata ssp. sesquipedialis.</title>
        <authorList>
            <person name="Xia Q."/>
            <person name="Zhang R."/>
            <person name="Dong Y."/>
        </authorList>
    </citation>
    <scope>NUCLEOTIDE SEQUENCE [LARGE SCALE GENOMIC DNA]</scope>
    <source>
        <tissue evidence="1">Leaf</tissue>
    </source>
</reference>
<name>A0A4D6M7V1_VIGUN</name>
<organism evidence="1 2">
    <name type="scientific">Vigna unguiculata</name>
    <name type="common">Cowpea</name>
    <dbReference type="NCBI Taxonomy" id="3917"/>
    <lineage>
        <taxon>Eukaryota</taxon>
        <taxon>Viridiplantae</taxon>
        <taxon>Streptophyta</taxon>
        <taxon>Embryophyta</taxon>
        <taxon>Tracheophyta</taxon>
        <taxon>Spermatophyta</taxon>
        <taxon>Magnoliopsida</taxon>
        <taxon>eudicotyledons</taxon>
        <taxon>Gunneridae</taxon>
        <taxon>Pentapetalae</taxon>
        <taxon>rosids</taxon>
        <taxon>fabids</taxon>
        <taxon>Fabales</taxon>
        <taxon>Fabaceae</taxon>
        <taxon>Papilionoideae</taxon>
        <taxon>50 kb inversion clade</taxon>
        <taxon>NPAAA clade</taxon>
        <taxon>indigoferoid/millettioid clade</taxon>
        <taxon>Phaseoleae</taxon>
        <taxon>Vigna</taxon>
    </lineage>
</organism>
<dbReference type="Proteomes" id="UP000501690">
    <property type="component" value="Linkage Group LG6"/>
</dbReference>
<evidence type="ECO:0000313" key="1">
    <source>
        <dbReference type="EMBL" id="QCD97469.1"/>
    </source>
</evidence>
<keyword evidence="2" id="KW-1185">Reference proteome</keyword>
<dbReference type="AlphaFoldDB" id="A0A4D6M7V1"/>
<evidence type="ECO:0000313" key="2">
    <source>
        <dbReference type="Proteomes" id="UP000501690"/>
    </source>
</evidence>
<protein>
    <submittedName>
        <fullName evidence="1">Uncharacterized protein</fullName>
    </submittedName>
</protein>
<dbReference type="EMBL" id="CP039350">
    <property type="protein sequence ID" value="QCD97469.1"/>
    <property type="molecule type" value="Genomic_DNA"/>
</dbReference>